<sequence length="679" mass="75806">MSHPPTTPGQPEATSRKSDGDFRVNVTSTGYLDGFLDGFNAARNFLPEGRNQFKPGGAIRQSFPCPPLSDQPSFLHQLDLLASSVVAQGEPQNSPVSYPFLFPPTSEYDHRSDFPPGSANFSVGQRPSPGGTFATNNCESRSMRDEAAISCFNKSLPETSNPNFLTWPASADFESTVSVLAEPGFFTSHQDENSNIISNEELENVVNMTTSSNTSKRVPPHPLTQKRAPSPSAHMNKRTAADSPPDLSLLPNSRVANPCTDLPQTVLPKRGPPGATQLVFRAYGVKRTRLNERFRESTARTRELGAVSKPRKSLPLAGAAQERRPIFCTTSNHNEKLHYWMRSKEASKGRVLLQDGTAVIEPPRKVQLTHDVCTTTFEVTISRYQPGPEDTTGYSWTDSNGTRWTYELPPYYISDFAEAGANLRRYIRKAVAEFSKALLINSNPIVQKVFGEAERYYEESKSGLVAGALMLWSATRMIERFWLVTGNDLLGLPPMKQNIGPCRYNPYVKAVPVTPVMDTQLDEITIRHVLIPLKSKVMCLLKNKMLEKKKKNWYEIFLATFIILHNSEVVLSQVMDYSRRYGISFAPRSNDESSLSHAYYHACKTVLAYFHFASGGAIPLSLDWSNPDSGHSIMPQKQVEFLCEMKRELQTQGTFTRTPSTLVLLYLSPNIIKKPIYVT</sequence>
<accession>A0ACC2JT15</accession>
<keyword evidence="2" id="KW-1185">Reference proteome</keyword>
<reference evidence="1" key="1">
    <citation type="submission" date="2022-12" db="EMBL/GenBank/DDBJ databases">
        <title>Genome Sequence of Lasiodiplodia mahajangana.</title>
        <authorList>
            <person name="Buettner E."/>
        </authorList>
    </citation>
    <scope>NUCLEOTIDE SEQUENCE</scope>
    <source>
        <strain evidence="1">VT137</strain>
    </source>
</reference>
<dbReference type="Proteomes" id="UP001153332">
    <property type="component" value="Unassembled WGS sequence"/>
</dbReference>
<evidence type="ECO:0000313" key="2">
    <source>
        <dbReference type="Proteomes" id="UP001153332"/>
    </source>
</evidence>
<name>A0ACC2JT15_9PEZI</name>
<gene>
    <name evidence="1" type="ORF">O1611_g2985</name>
</gene>
<evidence type="ECO:0000313" key="1">
    <source>
        <dbReference type="EMBL" id="KAJ8130638.1"/>
    </source>
</evidence>
<dbReference type="EMBL" id="JAPUUL010000454">
    <property type="protein sequence ID" value="KAJ8130638.1"/>
    <property type="molecule type" value="Genomic_DNA"/>
</dbReference>
<proteinExistence type="predicted"/>
<comment type="caution">
    <text evidence="1">The sequence shown here is derived from an EMBL/GenBank/DDBJ whole genome shotgun (WGS) entry which is preliminary data.</text>
</comment>
<organism evidence="1 2">
    <name type="scientific">Lasiodiplodia mahajangana</name>
    <dbReference type="NCBI Taxonomy" id="1108764"/>
    <lineage>
        <taxon>Eukaryota</taxon>
        <taxon>Fungi</taxon>
        <taxon>Dikarya</taxon>
        <taxon>Ascomycota</taxon>
        <taxon>Pezizomycotina</taxon>
        <taxon>Dothideomycetes</taxon>
        <taxon>Dothideomycetes incertae sedis</taxon>
        <taxon>Botryosphaeriales</taxon>
        <taxon>Botryosphaeriaceae</taxon>
        <taxon>Lasiodiplodia</taxon>
    </lineage>
</organism>
<protein>
    <submittedName>
        <fullName evidence="1">Uncharacterized protein</fullName>
    </submittedName>
</protein>